<evidence type="ECO:0000256" key="2">
    <source>
        <dbReference type="SAM" id="Phobius"/>
    </source>
</evidence>
<gene>
    <name evidence="5" type="ORF">PMIN01_04796</name>
</gene>
<dbReference type="Proteomes" id="UP000756921">
    <property type="component" value="Unassembled WGS sequence"/>
</dbReference>
<dbReference type="Gene3D" id="1.20.5.510">
    <property type="entry name" value="Single helix bin"/>
    <property type="match status" value="1"/>
</dbReference>
<dbReference type="OrthoDB" id="2537459at2759"/>
<dbReference type="PANTHER" id="PTHR16861:SF9">
    <property type="entry name" value="CELL WALL INTEGRITY AND STRESS RESPONSE COMPONENT 1"/>
    <property type="match status" value="1"/>
</dbReference>
<feature type="compositionally biased region" description="Low complexity" evidence="1">
    <location>
        <begin position="123"/>
        <end position="167"/>
    </location>
</feature>
<feature type="chain" id="PRO_5040464799" description="WSC domain-containing protein" evidence="3">
    <location>
        <begin position="28"/>
        <end position="365"/>
    </location>
</feature>
<evidence type="ECO:0000313" key="5">
    <source>
        <dbReference type="EMBL" id="KAF9737017.1"/>
    </source>
</evidence>
<keyword evidence="2" id="KW-0812">Transmembrane</keyword>
<feature type="signal peptide" evidence="3">
    <location>
        <begin position="1"/>
        <end position="27"/>
    </location>
</feature>
<dbReference type="InterPro" id="IPR002889">
    <property type="entry name" value="WSC_carb-bd"/>
</dbReference>
<proteinExistence type="predicted"/>
<dbReference type="Pfam" id="PF01822">
    <property type="entry name" value="WSC"/>
    <property type="match status" value="1"/>
</dbReference>
<evidence type="ECO:0000259" key="4">
    <source>
        <dbReference type="PROSITE" id="PS51212"/>
    </source>
</evidence>
<feature type="domain" description="WSC" evidence="4">
    <location>
        <begin position="28"/>
        <end position="115"/>
    </location>
</feature>
<evidence type="ECO:0000256" key="3">
    <source>
        <dbReference type="SAM" id="SignalP"/>
    </source>
</evidence>
<accession>A0A9P6KS85</accession>
<sequence length="365" mass="39091">MCTASRAAFPGLATLLALYLLIATAMADWDLKYCSSQNTASGDAFNWEWQSNGKCHDHCVSQGDFAFFVVQDKNCWCSDYIPAEQTNLSDCNEPCPGYGTEKCGKAGQYYIYVNLDGNPAGTAGASQPASSSVSESPSSSEAPSSTSPLGTTTSSSTTLTSQKPTSTANNSPDPTQDVQTQIKTVVDPNNNANVITQTILVTPTATPQNELTQKSKSNNGAIVGGVVGGVGALAVIVAGVFFLLWRRRKQREADNGESGDQSASGVHRYASTMSKSGLLRGEKQPEYPAPIATSFNRRHSRTLDQESISPISASDRRNSSFRIADQRLNPSTIFVFDNTSRASVGSLDDSRDYHRTLNVRNPDAQ</sequence>
<protein>
    <recommendedName>
        <fullName evidence="4">WSC domain-containing protein</fullName>
    </recommendedName>
</protein>
<name>A0A9P6KS85_9PLEO</name>
<feature type="region of interest" description="Disordered" evidence="1">
    <location>
        <begin position="274"/>
        <end position="316"/>
    </location>
</feature>
<feature type="region of interest" description="Disordered" evidence="1">
    <location>
        <begin position="121"/>
        <end position="178"/>
    </location>
</feature>
<dbReference type="PROSITE" id="PS51212">
    <property type="entry name" value="WSC"/>
    <property type="match status" value="1"/>
</dbReference>
<dbReference type="PANTHER" id="PTHR16861">
    <property type="entry name" value="GLYCOPROTEIN 38"/>
    <property type="match status" value="1"/>
</dbReference>
<dbReference type="AlphaFoldDB" id="A0A9P6KS85"/>
<keyword evidence="2" id="KW-1133">Transmembrane helix</keyword>
<feature type="transmembrane region" description="Helical" evidence="2">
    <location>
        <begin position="221"/>
        <end position="245"/>
    </location>
</feature>
<dbReference type="SMART" id="SM00321">
    <property type="entry name" value="WSC"/>
    <property type="match status" value="1"/>
</dbReference>
<comment type="caution">
    <text evidence="5">The sequence shown here is derived from an EMBL/GenBank/DDBJ whole genome shotgun (WGS) entry which is preliminary data.</text>
</comment>
<keyword evidence="6" id="KW-1185">Reference proteome</keyword>
<evidence type="ECO:0000313" key="6">
    <source>
        <dbReference type="Proteomes" id="UP000756921"/>
    </source>
</evidence>
<keyword evidence="2" id="KW-0472">Membrane</keyword>
<feature type="compositionally biased region" description="Polar residues" evidence="1">
    <location>
        <begin position="168"/>
        <end position="178"/>
    </location>
</feature>
<evidence type="ECO:0000256" key="1">
    <source>
        <dbReference type="SAM" id="MobiDB-lite"/>
    </source>
</evidence>
<organism evidence="5 6">
    <name type="scientific">Paraphaeosphaeria minitans</name>
    <dbReference type="NCBI Taxonomy" id="565426"/>
    <lineage>
        <taxon>Eukaryota</taxon>
        <taxon>Fungi</taxon>
        <taxon>Dikarya</taxon>
        <taxon>Ascomycota</taxon>
        <taxon>Pezizomycotina</taxon>
        <taxon>Dothideomycetes</taxon>
        <taxon>Pleosporomycetidae</taxon>
        <taxon>Pleosporales</taxon>
        <taxon>Massarineae</taxon>
        <taxon>Didymosphaeriaceae</taxon>
        <taxon>Paraphaeosphaeria</taxon>
    </lineage>
</organism>
<keyword evidence="3" id="KW-0732">Signal</keyword>
<dbReference type="EMBL" id="WJXW01000004">
    <property type="protein sequence ID" value="KAF9737017.1"/>
    <property type="molecule type" value="Genomic_DNA"/>
</dbReference>
<reference evidence="5" key="1">
    <citation type="journal article" date="2020" name="Mol. Plant Microbe Interact.">
        <title>Genome Sequence of the Biocontrol Agent Coniothyrium minitans strain Conio (IMI 134523).</title>
        <authorList>
            <person name="Patel D."/>
            <person name="Shittu T.A."/>
            <person name="Baroncelli R."/>
            <person name="Muthumeenakshi S."/>
            <person name="Osborne T.H."/>
            <person name="Janganan T.K."/>
            <person name="Sreenivasaprasad S."/>
        </authorList>
    </citation>
    <scope>NUCLEOTIDE SEQUENCE</scope>
    <source>
        <strain evidence="5">Conio</strain>
    </source>
</reference>